<comment type="caution">
    <text evidence="1">The sequence shown here is derived from an EMBL/GenBank/DDBJ whole genome shotgun (WGS) entry which is preliminary data.</text>
</comment>
<gene>
    <name evidence="1" type="ORF">ACEZDG_13995</name>
</gene>
<keyword evidence="2" id="KW-1185">Reference proteome</keyword>
<organism evidence="1 2">
    <name type="scientific">Streptacidiphilus alkalitolerans</name>
    <dbReference type="NCBI Taxonomy" id="3342712"/>
    <lineage>
        <taxon>Bacteria</taxon>
        <taxon>Bacillati</taxon>
        <taxon>Actinomycetota</taxon>
        <taxon>Actinomycetes</taxon>
        <taxon>Kitasatosporales</taxon>
        <taxon>Streptomycetaceae</taxon>
        <taxon>Streptacidiphilus</taxon>
    </lineage>
</organism>
<protein>
    <submittedName>
        <fullName evidence="1">Uncharacterized protein</fullName>
    </submittedName>
</protein>
<proteinExistence type="predicted"/>
<dbReference type="Proteomes" id="UP001592582">
    <property type="component" value="Unassembled WGS sequence"/>
</dbReference>
<reference evidence="1 2" key="1">
    <citation type="submission" date="2024-09" db="EMBL/GenBank/DDBJ databases">
        <authorList>
            <person name="Lee S.D."/>
        </authorList>
    </citation>
    <scope>NUCLEOTIDE SEQUENCE [LARGE SCALE GENOMIC DNA]</scope>
    <source>
        <strain evidence="1 2">N1-1</strain>
    </source>
</reference>
<sequence length="66" mass="7007">MSTPTITVQDLADELAIPPSEVAVRVTELCQQYGYANVVAIAEWPNAKSTLTGSAADLIRDDLATT</sequence>
<evidence type="ECO:0000313" key="2">
    <source>
        <dbReference type="Proteomes" id="UP001592582"/>
    </source>
</evidence>
<dbReference type="EMBL" id="JBHEZX010000005">
    <property type="protein sequence ID" value="MFC1410378.1"/>
    <property type="molecule type" value="Genomic_DNA"/>
</dbReference>
<accession>A0ABV6V9M2</accession>
<name>A0ABV6V9M2_9ACTN</name>
<evidence type="ECO:0000313" key="1">
    <source>
        <dbReference type="EMBL" id="MFC1410378.1"/>
    </source>
</evidence>